<accession>A0A5C3K9C3</accession>
<reference evidence="5 6" key="1">
    <citation type="journal article" date="2019" name="Nat. Ecol. Evol.">
        <title>Megaphylogeny resolves global patterns of mushroom evolution.</title>
        <authorList>
            <person name="Varga T."/>
            <person name="Krizsan K."/>
            <person name="Foldi C."/>
            <person name="Dima B."/>
            <person name="Sanchez-Garcia M."/>
            <person name="Sanchez-Ramirez S."/>
            <person name="Szollosi G.J."/>
            <person name="Szarkandi J.G."/>
            <person name="Papp V."/>
            <person name="Albert L."/>
            <person name="Andreopoulos W."/>
            <person name="Angelini C."/>
            <person name="Antonin V."/>
            <person name="Barry K.W."/>
            <person name="Bougher N.L."/>
            <person name="Buchanan P."/>
            <person name="Buyck B."/>
            <person name="Bense V."/>
            <person name="Catcheside P."/>
            <person name="Chovatia M."/>
            <person name="Cooper J."/>
            <person name="Damon W."/>
            <person name="Desjardin D."/>
            <person name="Finy P."/>
            <person name="Geml J."/>
            <person name="Haridas S."/>
            <person name="Hughes K."/>
            <person name="Justo A."/>
            <person name="Karasinski D."/>
            <person name="Kautmanova I."/>
            <person name="Kiss B."/>
            <person name="Kocsube S."/>
            <person name="Kotiranta H."/>
            <person name="LaButti K.M."/>
            <person name="Lechner B.E."/>
            <person name="Liimatainen K."/>
            <person name="Lipzen A."/>
            <person name="Lukacs Z."/>
            <person name="Mihaltcheva S."/>
            <person name="Morgado L.N."/>
            <person name="Niskanen T."/>
            <person name="Noordeloos M.E."/>
            <person name="Ohm R.A."/>
            <person name="Ortiz-Santana B."/>
            <person name="Ovrebo C."/>
            <person name="Racz N."/>
            <person name="Riley R."/>
            <person name="Savchenko A."/>
            <person name="Shiryaev A."/>
            <person name="Soop K."/>
            <person name="Spirin V."/>
            <person name="Szebenyi C."/>
            <person name="Tomsovsky M."/>
            <person name="Tulloss R.E."/>
            <person name="Uehling J."/>
            <person name="Grigoriev I.V."/>
            <person name="Vagvolgyi C."/>
            <person name="Papp T."/>
            <person name="Martin F.M."/>
            <person name="Miettinen O."/>
            <person name="Hibbett D.S."/>
            <person name="Nagy L.G."/>
        </authorList>
    </citation>
    <scope>NUCLEOTIDE SEQUENCE [LARGE SCALE GENOMIC DNA]</scope>
    <source>
        <strain evidence="5 6">CBS 121175</strain>
    </source>
</reference>
<feature type="compositionally biased region" description="Low complexity" evidence="2">
    <location>
        <begin position="302"/>
        <end position="311"/>
    </location>
</feature>
<protein>
    <recommendedName>
        <fullName evidence="7">DUF4139 domain-containing protein</fullName>
    </recommendedName>
</protein>
<dbReference type="InterPro" id="IPR025554">
    <property type="entry name" value="DUF4140"/>
</dbReference>
<feature type="compositionally biased region" description="Low complexity" evidence="2">
    <location>
        <begin position="321"/>
        <end position="332"/>
    </location>
</feature>
<dbReference type="EMBL" id="ML210681">
    <property type="protein sequence ID" value="TFK16659.1"/>
    <property type="molecule type" value="Genomic_DNA"/>
</dbReference>
<dbReference type="Pfam" id="PF13600">
    <property type="entry name" value="DUF4140"/>
    <property type="match status" value="1"/>
</dbReference>
<evidence type="ECO:0000259" key="3">
    <source>
        <dbReference type="Pfam" id="PF13598"/>
    </source>
</evidence>
<name>A0A5C3K9C3_COPMA</name>
<sequence length="669" mass="72475">MANVITLKASEHTIKSVTVFKSSKAEVVRSFKVDLTEGQNKVEIKGLSSCIDPLSVRVSGLGEARLYDVVCTVEQSQQYGFAGHDLDDASELIRSLNVKKGEIEKRKAIRECEARLLLQYAESLKGEHVAPAQMIDFMQTFTIQNQKNLQEVSKLDGDLDALNREIAKQESKVKTKKGLAQGRVDVVVVADGEVQVDLVLTYIVNRAQWEPTYELHAKTENGKPLSLVKLHYRARIIQSTGEDWTNTSLTLSTVSGADSRAIPSLKPVKLSPQPFGGPKKGLINMFSNANAVRPNVMQFQQQRQQQPQQPQAGNAFWNSQTTGTSGFAGAFGPTQAPVRGLFGSQPAAGFAGQPQAATGGSLFGTQATVGGGGFQAATGGGLFGTSQAASGGGDVSAGDLVVPLPDEEEEEEEQFEELSTGEPIPAIAEPTTIVNETPVAVTFSVHGESTIPSDGIAHQVSVAILPFESTISYITVPKIDARVYLQCRVKNSSDYRLLPGSVRVIFDDSFASSTRINEINTGDDFECTLGDDPSTKVTYSRTLKSIKSNGGNFAETTNTTTYTTKISVHNKHTFDIDDLVVRHVIPMCEDKRGQVILRKPDELAKAKEGQILSLPDGLKVTWSKSEGSDGKGGEKEGRYEWIWKVASGAKVNLEAEWDVKVPGEYMWAE</sequence>
<proteinExistence type="predicted"/>
<evidence type="ECO:0000313" key="6">
    <source>
        <dbReference type="Proteomes" id="UP000307440"/>
    </source>
</evidence>
<dbReference type="Pfam" id="PF13598">
    <property type="entry name" value="DUF4139"/>
    <property type="match status" value="1"/>
</dbReference>
<dbReference type="AlphaFoldDB" id="A0A5C3K9C3"/>
<evidence type="ECO:0000256" key="2">
    <source>
        <dbReference type="SAM" id="MobiDB-lite"/>
    </source>
</evidence>
<dbReference type="NCBIfam" id="TIGR02231">
    <property type="entry name" value="mucoidy inhibitor MuiA family protein"/>
    <property type="match status" value="2"/>
</dbReference>
<dbReference type="PANTHER" id="PTHR31005:SF8">
    <property type="entry name" value="DUF4139 DOMAIN-CONTAINING PROTEIN"/>
    <property type="match status" value="1"/>
</dbReference>
<organism evidence="5 6">
    <name type="scientific">Coprinopsis marcescibilis</name>
    <name type="common">Agaric fungus</name>
    <name type="synonym">Psathyrella marcescibilis</name>
    <dbReference type="NCBI Taxonomy" id="230819"/>
    <lineage>
        <taxon>Eukaryota</taxon>
        <taxon>Fungi</taxon>
        <taxon>Dikarya</taxon>
        <taxon>Basidiomycota</taxon>
        <taxon>Agaricomycotina</taxon>
        <taxon>Agaricomycetes</taxon>
        <taxon>Agaricomycetidae</taxon>
        <taxon>Agaricales</taxon>
        <taxon>Agaricineae</taxon>
        <taxon>Psathyrellaceae</taxon>
        <taxon>Coprinopsis</taxon>
    </lineage>
</organism>
<dbReference type="InterPro" id="IPR037291">
    <property type="entry name" value="DUF4139"/>
</dbReference>
<evidence type="ECO:0008006" key="7">
    <source>
        <dbReference type="Google" id="ProtNLM"/>
    </source>
</evidence>
<feature type="domain" description="DUF4140" evidence="4">
    <location>
        <begin position="17"/>
        <end position="113"/>
    </location>
</feature>
<feature type="domain" description="DUF4139" evidence="3">
    <location>
        <begin position="199"/>
        <end position="662"/>
    </location>
</feature>
<gene>
    <name evidence="5" type="ORF">FA15DRAFT_698701</name>
</gene>
<dbReference type="OrthoDB" id="10068793at2759"/>
<dbReference type="InterPro" id="IPR011935">
    <property type="entry name" value="CHP02231"/>
</dbReference>
<dbReference type="PANTHER" id="PTHR31005">
    <property type="entry name" value="DUF4139 DOMAIN-CONTAINING PROTEIN"/>
    <property type="match status" value="1"/>
</dbReference>
<dbReference type="STRING" id="230819.A0A5C3K9C3"/>
<evidence type="ECO:0000313" key="5">
    <source>
        <dbReference type="EMBL" id="TFK16659.1"/>
    </source>
</evidence>
<keyword evidence="6" id="KW-1185">Reference proteome</keyword>
<evidence type="ECO:0000259" key="4">
    <source>
        <dbReference type="Pfam" id="PF13600"/>
    </source>
</evidence>
<dbReference type="Proteomes" id="UP000307440">
    <property type="component" value="Unassembled WGS sequence"/>
</dbReference>
<keyword evidence="1" id="KW-0175">Coiled coil</keyword>
<feature type="region of interest" description="Disordered" evidence="2">
    <location>
        <begin position="302"/>
        <end position="332"/>
    </location>
</feature>
<feature type="coiled-coil region" evidence="1">
    <location>
        <begin position="145"/>
        <end position="179"/>
    </location>
</feature>
<evidence type="ECO:0000256" key="1">
    <source>
        <dbReference type="SAM" id="Coils"/>
    </source>
</evidence>